<dbReference type="EMBL" id="QKZT01000008">
    <property type="protein sequence ID" value="PZX52067.1"/>
    <property type="molecule type" value="Genomic_DNA"/>
</dbReference>
<dbReference type="GO" id="GO:0016020">
    <property type="term" value="C:membrane"/>
    <property type="evidence" value="ECO:0007669"/>
    <property type="project" value="UniProtKB-SubCell"/>
</dbReference>
<keyword evidence="10" id="KW-0472">Membrane</keyword>
<evidence type="ECO:0000256" key="4">
    <source>
        <dbReference type="ARBA" id="ARBA00022538"/>
    </source>
</evidence>
<keyword evidence="6" id="KW-0631">Potassium channel</keyword>
<keyword evidence="7" id="KW-0630">Potassium</keyword>
<evidence type="ECO:0000256" key="1">
    <source>
        <dbReference type="ARBA" id="ARBA00004141"/>
    </source>
</evidence>
<dbReference type="AlphaFoldDB" id="A0A2W7R8Q7"/>
<dbReference type="RefSeq" id="WP_111319289.1">
    <property type="nucleotide sequence ID" value="NZ_QKZT01000008.1"/>
</dbReference>
<comment type="catalytic activity">
    <reaction evidence="12">
        <text>K(+)(in) = K(+)(out)</text>
        <dbReference type="Rhea" id="RHEA:29463"/>
        <dbReference type="ChEBI" id="CHEBI:29103"/>
    </reaction>
</comment>
<protein>
    <submittedName>
        <fullName evidence="13">Uncharacterized protein DUF1211</fullName>
    </submittedName>
</protein>
<evidence type="ECO:0000256" key="5">
    <source>
        <dbReference type="ARBA" id="ARBA00022692"/>
    </source>
</evidence>
<reference evidence="13 14" key="1">
    <citation type="submission" date="2018-06" db="EMBL/GenBank/DDBJ databases">
        <title>Genomic Encyclopedia of Archaeal and Bacterial Type Strains, Phase II (KMG-II): from individual species to whole genera.</title>
        <authorList>
            <person name="Goeker M."/>
        </authorList>
    </citation>
    <scope>NUCLEOTIDE SEQUENCE [LARGE SCALE GENOMIC DNA]</scope>
    <source>
        <strain evidence="13 14">DSM 19830</strain>
    </source>
</reference>
<comment type="caution">
    <text evidence="13">The sequence shown here is derived from an EMBL/GenBank/DDBJ whole genome shotgun (WGS) entry which is preliminary data.</text>
</comment>
<keyword evidence="11" id="KW-0407">Ion channel</keyword>
<evidence type="ECO:0000256" key="10">
    <source>
        <dbReference type="ARBA" id="ARBA00023136"/>
    </source>
</evidence>
<dbReference type="GO" id="GO:0015252">
    <property type="term" value="F:proton channel activity"/>
    <property type="evidence" value="ECO:0007669"/>
    <property type="project" value="InterPro"/>
</dbReference>
<evidence type="ECO:0000256" key="6">
    <source>
        <dbReference type="ARBA" id="ARBA00022826"/>
    </source>
</evidence>
<name>A0A2W7R8Q7_9BACT</name>
<keyword evidence="9" id="KW-0406">Ion transport</keyword>
<keyword evidence="14" id="KW-1185">Reference proteome</keyword>
<evidence type="ECO:0000256" key="12">
    <source>
        <dbReference type="ARBA" id="ARBA00034430"/>
    </source>
</evidence>
<evidence type="ECO:0000313" key="14">
    <source>
        <dbReference type="Proteomes" id="UP000248882"/>
    </source>
</evidence>
<evidence type="ECO:0000256" key="11">
    <source>
        <dbReference type="ARBA" id="ARBA00023303"/>
    </source>
</evidence>
<comment type="similarity">
    <text evidence="2">Belongs to the TMEM175 family.</text>
</comment>
<comment type="subcellular location">
    <subcellularLocation>
        <location evidence="1">Membrane</location>
        <topology evidence="1">Multi-pass membrane protein</topology>
    </subcellularLocation>
</comment>
<dbReference type="InterPro" id="IPR010617">
    <property type="entry name" value="TMEM175-like"/>
</dbReference>
<organism evidence="13 14">
    <name type="scientific">Algoriphagus chordae</name>
    <dbReference type="NCBI Taxonomy" id="237019"/>
    <lineage>
        <taxon>Bacteria</taxon>
        <taxon>Pseudomonadati</taxon>
        <taxon>Bacteroidota</taxon>
        <taxon>Cytophagia</taxon>
        <taxon>Cytophagales</taxon>
        <taxon>Cyclobacteriaceae</taxon>
        <taxon>Algoriphagus</taxon>
    </lineage>
</organism>
<dbReference type="Proteomes" id="UP000248882">
    <property type="component" value="Unassembled WGS sequence"/>
</dbReference>
<keyword evidence="3" id="KW-0813">Transport</keyword>
<evidence type="ECO:0000256" key="7">
    <source>
        <dbReference type="ARBA" id="ARBA00022958"/>
    </source>
</evidence>
<keyword evidence="5" id="KW-0812">Transmembrane</keyword>
<evidence type="ECO:0000313" key="13">
    <source>
        <dbReference type="EMBL" id="PZX52067.1"/>
    </source>
</evidence>
<evidence type="ECO:0000256" key="9">
    <source>
        <dbReference type="ARBA" id="ARBA00023065"/>
    </source>
</evidence>
<dbReference type="Pfam" id="PF06736">
    <property type="entry name" value="TMEM175"/>
    <property type="match status" value="1"/>
</dbReference>
<keyword evidence="8" id="KW-1133">Transmembrane helix</keyword>
<dbReference type="GO" id="GO:0005267">
    <property type="term" value="F:potassium channel activity"/>
    <property type="evidence" value="ECO:0007669"/>
    <property type="project" value="UniProtKB-KW"/>
</dbReference>
<dbReference type="OrthoDB" id="7626281at2"/>
<gene>
    <name evidence="13" type="ORF">LV85_02217</name>
</gene>
<evidence type="ECO:0000256" key="3">
    <source>
        <dbReference type="ARBA" id="ARBA00022448"/>
    </source>
</evidence>
<sequence length="51" mass="5929">MNKNRREAFSDCILAIVITIMVTESKVPHGEQRTEYLPSTILWQFPNHPES</sequence>
<keyword evidence="4" id="KW-0633">Potassium transport</keyword>
<evidence type="ECO:0000256" key="8">
    <source>
        <dbReference type="ARBA" id="ARBA00022989"/>
    </source>
</evidence>
<accession>A0A2W7R8Q7</accession>
<evidence type="ECO:0000256" key="2">
    <source>
        <dbReference type="ARBA" id="ARBA00006920"/>
    </source>
</evidence>
<proteinExistence type="inferred from homology"/>